<dbReference type="Proteomes" id="UP001322277">
    <property type="component" value="Chromosome 3"/>
</dbReference>
<protein>
    <submittedName>
        <fullName evidence="1">Uncharacterized protein</fullName>
    </submittedName>
</protein>
<evidence type="ECO:0000313" key="2">
    <source>
        <dbReference type="Proteomes" id="UP001322277"/>
    </source>
</evidence>
<accession>A0AAX4IBB9</accession>
<dbReference type="AlphaFoldDB" id="A0AAX4IBB9"/>
<dbReference type="GeneID" id="87941823"/>
<organism evidence="1 2">
    <name type="scientific">Colletotrichum destructivum</name>
    <dbReference type="NCBI Taxonomy" id="34406"/>
    <lineage>
        <taxon>Eukaryota</taxon>
        <taxon>Fungi</taxon>
        <taxon>Dikarya</taxon>
        <taxon>Ascomycota</taxon>
        <taxon>Pezizomycotina</taxon>
        <taxon>Sordariomycetes</taxon>
        <taxon>Hypocreomycetidae</taxon>
        <taxon>Glomerellales</taxon>
        <taxon>Glomerellaceae</taxon>
        <taxon>Colletotrichum</taxon>
        <taxon>Colletotrichum destructivum species complex</taxon>
    </lineage>
</organism>
<sequence>MLALPLDAPHPAPSTQLFLPVPVPSMPAFPQLSGCVTHFAALPWPTDDEITSPALSTVQVDRRKEATCREVGQAGRTWQGKTQCAFLQASMLGL</sequence>
<proteinExistence type="predicted"/>
<evidence type="ECO:0000313" key="1">
    <source>
        <dbReference type="EMBL" id="WQF80306.1"/>
    </source>
</evidence>
<name>A0AAX4IBB9_9PEZI</name>
<dbReference type="EMBL" id="CP137307">
    <property type="protein sequence ID" value="WQF80306.1"/>
    <property type="molecule type" value="Genomic_DNA"/>
</dbReference>
<keyword evidence="2" id="KW-1185">Reference proteome</keyword>
<dbReference type="RefSeq" id="XP_062777530.1">
    <property type="nucleotide sequence ID" value="XM_062921479.1"/>
</dbReference>
<gene>
    <name evidence="1" type="ORF">CDEST_05320</name>
</gene>
<reference evidence="2" key="1">
    <citation type="journal article" date="2023" name="bioRxiv">
        <title>Complete genome of the Medicago anthracnose fungus, Colletotrichum destructivum, reveals a mini-chromosome-like region within a core chromosome.</title>
        <authorList>
            <person name="Lapalu N."/>
            <person name="Simon A."/>
            <person name="Lu A."/>
            <person name="Plaumann P.-L."/>
            <person name="Amselem J."/>
            <person name="Pigne S."/>
            <person name="Auger A."/>
            <person name="Koch C."/>
            <person name="Dallery J.-F."/>
            <person name="O'Connell R.J."/>
        </authorList>
    </citation>
    <scope>NUCLEOTIDE SEQUENCE [LARGE SCALE GENOMIC DNA]</scope>
    <source>
        <strain evidence="2">CBS 520.97</strain>
    </source>
</reference>
<dbReference type="KEGG" id="cdet:87941823"/>